<dbReference type="SUPFAM" id="SSF56219">
    <property type="entry name" value="DNase I-like"/>
    <property type="match status" value="1"/>
</dbReference>
<dbReference type="RefSeq" id="XP_022291685.1">
    <property type="nucleotide sequence ID" value="XM_022435977.1"/>
</dbReference>
<dbReference type="RefSeq" id="XP_022291684.1">
    <property type="nucleotide sequence ID" value="XM_022435976.1"/>
</dbReference>
<dbReference type="GeneID" id="111103002"/>
<dbReference type="PANTHER" id="PTHR12121:SF98">
    <property type="entry name" value="ENDONUCLEASE_EXONUCLEASE_PHOSPHATASE DOMAIN-CONTAINING PROTEIN"/>
    <property type="match status" value="1"/>
</dbReference>
<feature type="domain" description="Endonuclease/exonuclease/phosphatase" evidence="1">
    <location>
        <begin position="59"/>
        <end position="365"/>
    </location>
</feature>
<dbReference type="PANTHER" id="PTHR12121">
    <property type="entry name" value="CARBON CATABOLITE REPRESSOR PROTEIN 4"/>
    <property type="match status" value="1"/>
</dbReference>
<dbReference type="Pfam" id="PF03372">
    <property type="entry name" value="Exo_endo_phos"/>
    <property type="match status" value="1"/>
</dbReference>
<dbReference type="OrthoDB" id="10253982at2759"/>
<evidence type="ECO:0000313" key="4">
    <source>
        <dbReference type="RefSeq" id="XP_022291685.1"/>
    </source>
</evidence>
<dbReference type="InterPro" id="IPR005135">
    <property type="entry name" value="Endo/exonuclease/phosphatase"/>
</dbReference>
<organism evidence="2 4">
    <name type="scientific">Crassostrea virginica</name>
    <name type="common">Eastern oyster</name>
    <dbReference type="NCBI Taxonomy" id="6565"/>
    <lineage>
        <taxon>Eukaryota</taxon>
        <taxon>Metazoa</taxon>
        <taxon>Spiralia</taxon>
        <taxon>Lophotrochozoa</taxon>
        <taxon>Mollusca</taxon>
        <taxon>Bivalvia</taxon>
        <taxon>Autobranchia</taxon>
        <taxon>Pteriomorphia</taxon>
        <taxon>Ostreida</taxon>
        <taxon>Ostreoidea</taxon>
        <taxon>Ostreidae</taxon>
        <taxon>Crassostrea</taxon>
    </lineage>
</organism>
<dbReference type="Proteomes" id="UP000694844">
    <property type="component" value="Chromosome 7"/>
</dbReference>
<sequence>MKIFLFRNKVTNISTKLCTDYPWVKMSVGIKVQPSFANRQEVFVSDSVDVTSDHAFSLMSYNVLADCHTHPSTYPYRNPDQLHINSRHKGLLEELRYSNCDVICLQEVGPGYYKDTLEPEMKKLGYEGIFVKRTFDKNDEGCATFYKTCKFVLQDNMTYLLGDIAAKILSERSEKENLSRYTNRCDVALVCLLKHVHSDRTIIICNTHLVWESALIWDVRLIQALGCIKALKEYQKSHPGSKAMILCGDFNTEPTEAAYDLVVRGEIGEDTKEKMRKEYDIKMEDIEILLKTLQDEHLVFRSAYKDVMGTEPRITNLDGEFCVCLDYIFYKTEGQCLQVTSVVDFLSEEEMRRNLPPSEVFPSDHLPLVAKFLIKK</sequence>
<gene>
    <name evidence="3 4" type="primary">LOC111103002</name>
</gene>
<keyword evidence="2" id="KW-1185">Reference proteome</keyword>
<reference evidence="3 4" key="1">
    <citation type="submission" date="2025-04" db="UniProtKB">
        <authorList>
            <consortium name="RefSeq"/>
        </authorList>
    </citation>
    <scope>IDENTIFICATION</scope>
    <source>
        <tissue evidence="3 4">Whole sample</tissue>
    </source>
</reference>
<accession>A0A8B8AKH6</accession>
<proteinExistence type="predicted"/>
<protein>
    <submittedName>
        <fullName evidence="3 4">Glucose-repressible alcohol dehydrogenase transcriptional effector-like isoform X1</fullName>
    </submittedName>
</protein>
<name>A0A8B8AKH6_CRAVI</name>
<evidence type="ECO:0000259" key="1">
    <source>
        <dbReference type="Pfam" id="PF03372"/>
    </source>
</evidence>
<dbReference type="InterPro" id="IPR050410">
    <property type="entry name" value="CCR4/nocturin_mRNA_transcr"/>
</dbReference>
<dbReference type="GO" id="GO:0000175">
    <property type="term" value="F:3'-5'-RNA exonuclease activity"/>
    <property type="evidence" value="ECO:0007669"/>
    <property type="project" value="TreeGrafter"/>
</dbReference>
<dbReference type="InterPro" id="IPR036691">
    <property type="entry name" value="Endo/exonu/phosph_ase_sf"/>
</dbReference>
<dbReference type="Gene3D" id="3.60.10.10">
    <property type="entry name" value="Endonuclease/exonuclease/phosphatase"/>
    <property type="match status" value="1"/>
</dbReference>
<evidence type="ECO:0000313" key="2">
    <source>
        <dbReference type="Proteomes" id="UP000694844"/>
    </source>
</evidence>
<dbReference type="AlphaFoldDB" id="A0A8B8AKH6"/>
<evidence type="ECO:0000313" key="3">
    <source>
        <dbReference type="RefSeq" id="XP_022291684.1"/>
    </source>
</evidence>
<dbReference type="KEGG" id="cvn:111103002"/>